<keyword evidence="2" id="KW-1185">Reference proteome</keyword>
<dbReference type="EMBL" id="BA000004">
    <property type="protein sequence ID" value="BAB07670.1"/>
    <property type="molecule type" value="Genomic_DNA"/>
</dbReference>
<gene>
    <name evidence="1" type="ordered locus">BH3952</name>
</gene>
<dbReference type="Proteomes" id="UP000001258">
    <property type="component" value="Chromosome"/>
</dbReference>
<dbReference type="PIR" id="G84143">
    <property type="entry name" value="G84143"/>
</dbReference>
<proteinExistence type="predicted"/>
<evidence type="ECO:0000313" key="1">
    <source>
        <dbReference type="EMBL" id="BAB07670.1"/>
    </source>
</evidence>
<dbReference type="eggNOG" id="ENOG502ZFR2">
    <property type="taxonomic scope" value="Bacteria"/>
</dbReference>
<accession>Q9K5Y5</accession>
<dbReference type="HOGENOM" id="CLU_086272_0_0_9"/>
<dbReference type="KEGG" id="bha:BH3952"/>
<dbReference type="AlphaFoldDB" id="Q9K5Y5"/>
<dbReference type="DNASU" id="894464"/>
<dbReference type="STRING" id="272558.gene:10729864"/>
<name>Q9K5Y5_HALH5</name>
<evidence type="ECO:0000313" key="2">
    <source>
        <dbReference type="Proteomes" id="UP000001258"/>
    </source>
</evidence>
<reference evidence="1 2" key="1">
    <citation type="journal article" date="2000" name="Nucleic Acids Res.">
        <title>Complete genome sequence of the alkaliphilic bacterium Bacillus halodurans and genomic sequence comparison with Bacillus subtilis.</title>
        <authorList>
            <person name="Takami H."/>
            <person name="Nakasone K."/>
            <person name="Takaki Y."/>
            <person name="Maeno G."/>
            <person name="Sasaki R."/>
            <person name="Masui N."/>
            <person name="Fuji F."/>
            <person name="Hirama C."/>
            <person name="Nakamura Y."/>
            <person name="Ogasawara N."/>
            <person name="Kuhara S."/>
            <person name="Horikoshi K."/>
        </authorList>
    </citation>
    <scope>NUCLEOTIDE SEQUENCE [LARGE SCALE GENOMIC DNA]</scope>
    <source>
        <strain evidence="2">ATCC BAA-125 / DSM 18197 / FERM 7344 / JCM 9153 / C-125</strain>
    </source>
</reference>
<organism evidence="1 2">
    <name type="scientific">Halalkalibacterium halodurans (strain ATCC BAA-125 / DSM 18197 / FERM 7344 / JCM 9153 / C-125)</name>
    <name type="common">Bacillus halodurans</name>
    <dbReference type="NCBI Taxonomy" id="272558"/>
    <lineage>
        <taxon>Bacteria</taxon>
        <taxon>Bacillati</taxon>
        <taxon>Bacillota</taxon>
        <taxon>Bacilli</taxon>
        <taxon>Bacillales</taxon>
        <taxon>Bacillaceae</taxon>
        <taxon>Halalkalibacterium (ex Joshi et al. 2022)</taxon>
    </lineage>
</organism>
<sequence>MIIFFQLSSPYLLDIYHLDILYGMSFIKAIIKKMSGGVLLKIIDTVPFFLKYYESSLAFLKHYYSQYPKIFNEYFAYHCKDTEERHDQSLAKYPESLLAIQQVRRAIIPIIEEVVEEYGRLYQVTFPTEVNLIVGGYGSNAYTHRQIIPDVTFALERLSPKVEHLQAIVAHDFGHVAHNILSSEAGMDWGKVQWDSPLIWLYQEGAAIHFSRQIAPQLPPAMYFSFDAEGEEWLRFFKENTHAVKSAFAHDYVQETSQSMFQEWFSINGGKRFGYNRLGYLVGDLLFQHFTKTKGERNAITAWKEGRFREEVERWFKR</sequence>
<protein>
    <submittedName>
        <fullName evidence="1">BH3952 protein</fullName>
    </submittedName>
</protein>